<keyword evidence="9" id="KW-0547">Nucleotide-binding</keyword>
<keyword evidence="12" id="KW-0630">Potassium</keyword>
<proteinExistence type="inferred from homology"/>
<evidence type="ECO:0000313" key="16">
    <source>
        <dbReference type="EMBL" id="OHA76529.1"/>
    </source>
</evidence>
<dbReference type="SUPFAM" id="SSF55973">
    <property type="entry name" value="S-adenosylmethionine synthetase"/>
    <property type="match status" value="3"/>
</dbReference>
<gene>
    <name evidence="16" type="ORF">A3H01_00300</name>
</gene>
<dbReference type="Pfam" id="PF02772">
    <property type="entry name" value="S-AdoMet_synt_M"/>
    <property type="match status" value="1"/>
</dbReference>
<dbReference type="InterPro" id="IPR022636">
    <property type="entry name" value="S-AdoMet_synthetase_sfam"/>
</dbReference>
<keyword evidence="10" id="KW-0067">ATP-binding</keyword>
<dbReference type="InterPro" id="IPR002133">
    <property type="entry name" value="S-AdoMet_synthetase"/>
</dbReference>
<dbReference type="PROSITE" id="PS00376">
    <property type="entry name" value="ADOMET_SYNTHASE_1"/>
    <property type="match status" value="1"/>
</dbReference>
<organism evidence="16 17">
    <name type="scientific">Candidatus Wildermuthbacteria bacterium RIFCSPLOWO2_12_FULL_40_9</name>
    <dbReference type="NCBI Taxonomy" id="1802467"/>
    <lineage>
        <taxon>Bacteria</taxon>
        <taxon>Candidatus Wildermuthiibacteriota</taxon>
    </lineage>
</organism>
<keyword evidence="8" id="KW-0479">Metal-binding</keyword>
<dbReference type="Pfam" id="PF02773">
    <property type="entry name" value="S-AdoMet_synt_C"/>
    <property type="match status" value="1"/>
</dbReference>
<evidence type="ECO:0000256" key="10">
    <source>
        <dbReference type="ARBA" id="ARBA00022840"/>
    </source>
</evidence>
<evidence type="ECO:0000256" key="12">
    <source>
        <dbReference type="ARBA" id="ARBA00022958"/>
    </source>
</evidence>
<evidence type="ECO:0000313" key="17">
    <source>
        <dbReference type="Proteomes" id="UP000177853"/>
    </source>
</evidence>
<evidence type="ECO:0000256" key="7">
    <source>
        <dbReference type="ARBA" id="ARBA00022679"/>
    </source>
</evidence>
<comment type="similarity">
    <text evidence="4">Belongs to the AdoMet synthase family.</text>
</comment>
<dbReference type="GO" id="GO:0046872">
    <property type="term" value="F:metal ion binding"/>
    <property type="evidence" value="ECO:0007669"/>
    <property type="project" value="UniProtKB-KW"/>
</dbReference>
<feature type="domain" description="S-adenosylmethionine synthetase N-terminal" evidence="13">
    <location>
        <begin position="6"/>
        <end position="75"/>
    </location>
</feature>
<comment type="cofactor">
    <cofactor evidence="2">
        <name>K(+)</name>
        <dbReference type="ChEBI" id="CHEBI:29103"/>
    </cofactor>
</comment>
<dbReference type="GO" id="GO:0004478">
    <property type="term" value="F:methionine adenosyltransferase activity"/>
    <property type="evidence" value="ECO:0007669"/>
    <property type="project" value="UniProtKB-EC"/>
</dbReference>
<evidence type="ECO:0000256" key="2">
    <source>
        <dbReference type="ARBA" id="ARBA00001958"/>
    </source>
</evidence>
<keyword evidence="11" id="KW-0460">Magnesium</keyword>
<dbReference type="InterPro" id="IPR022629">
    <property type="entry name" value="S-AdoMet_synt_central"/>
</dbReference>
<feature type="domain" description="S-adenosylmethionine synthetase C-terminal" evidence="15">
    <location>
        <begin position="189"/>
        <end position="314"/>
    </location>
</feature>
<sequence length="315" mass="34709">MKNMKIKTAEFVSPKHPDKICDYIADTILDAYLTEDQYSRTAIEILGGHGLVCVVGEIKSNGKVDIEKVVKDIVGENFKVIINVVEQSNEIARGVDIGGAGDQGIMVGYACNETENFMPLEYELARDLCKKIYTKYPYDGKTQVTIEDGKPTKIVASFQNVSHADLESIVRSVIQSEEYIINPAGDWKIGGFEADSGLTGRKIIIDSYGPNVPAGGGFFSGKECTKVDRSGAYMTRKIAVDYLKRLSAKKVLVKLAYAIGKKEPVMKSVVIDGKEEEIEGYNLTPESIISSLGLRKPIYKDTATWGHFGRNFPWG</sequence>
<evidence type="ECO:0000256" key="11">
    <source>
        <dbReference type="ARBA" id="ARBA00022842"/>
    </source>
</evidence>
<keyword evidence="6" id="KW-0554">One-carbon metabolism</keyword>
<evidence type="ECO:0000256" key="6">
    <source>
        <dbReference type="ARBA" id="ARBA00022563"/>
    </source>
</evidence>
<dbReference type="Gene3D" id="3.30.300.10">
    <property type="match status" value="3"/>
</dbReference>
<reference evidence="16 17" key="1">
    <citation type="journal article" date="2016" name="Nat. Commun.">
        <title>Thousands of microbial genomes shed light on interconnected biogeochemical processes in an aquifer system.</title>
        <authorList>
            <person name="Anantharaman K."/>
            <person name="Brown C.T."/>
            <person name="Hug L.A."/>
            <person name="Sharon I."/>
            <person name="Castelle C.J."/>
            <person name="Probst A.J."/>
            <person name="Thomas B.C."/>
            <person name="Singh A."/>
            <person name="Wilkins M.J."/>
            <person name="Karaoz U."/>
            <person name="Brodie E.L."/>
            <person name="Williams K.H."/>
            <person name="Hubbard S.S."/>
            <person name="Banfield J.F."/>
        </authorList>
    </citation>
    <scope>NUCLEOTIDE SEQUENCE [LARGE SCALE GENOMIC DNA]</scope>
</reference>
<accession>A0A1G2RVS6</accession>
<dbReference type="InterPro" id="IPR022631">
    <property type="entry name" value="ADOMET_SYNTHASE_CS"/>
</dbReference>
<evidence type="ECO:0000259" key="15">
    <source>
        <dbReference type="Pfam" id="PF02773"/>
    </source>
</evidence>
<evidence type="ECO:0000256" key="5">
    <source>
        <dbReference type="ARBA" id="ARBA00012828"/>
    </source>
</evidence>
<dbReference type="EC" id="2.5.1.6" evidence="5"/>
<comment type="pathway">
    <text evidence="3">Amino-acid biosynthesis; S-adenosyl-L-methionine biosynthesis; S-adenosyl-L-methionine from L-methionine: step 1/1.</text>
</comment>
<dbReference type="GO" id="GO:0006730">
    <property type="term" value="P:one-carbon metabolic process"/>
    <property type="evidence" value="ECO:0007669"/>
    <property type="project" value="UniProtKB-KW"/>
</dbReference>
<comment type="caution">
    <text evidence="16">The sequence shown here is derived from an EMBL/GenBank/DDBJ whole genome shotgun (WGS) entry which is preliminary data.</text>
</comment>
<dbReference type="GO" id="GO:0005524">
    <property type="term" value="F:ATP binding"/>
    <property type="evidence" value="ECO:0007669"/>
    <property type="project" value="UniProtKB-KW"/>
</dbReference>
<evidence type="ECO:0000256" key="4">
    <source>
        <dbReference type="ARBA" id="ARBA00009685"/>
    </source>
</evidence>
<evidence type="ECO:0000256" key="3">
    <source>
        <dbReference type="ARBA" id="ARBA00005224"/>
    </source>
</evidence>
<protein>
    <recommendedName>
        <fullName evidence="5">methionine adenosyltransferase</fullName>
        <ecNumber evidence="5">2.5.1.6</ecNumber>
    </recommendedName>
</protein>
<dbReference type="EMBL" id="MHUM01000027">
    <property type="protein sequence ID" value="OHA76529.1"/>
    <property type="molecule type" value="Genomic_DNA"/>
</dbReference>
<evidence type="ECO:0000256" key="8">
    <source>
        <dbReference type="ARBA" id="ARBA00022723"/>
    </source>
</evidence>
<dbReference type="Pfam" id="PF00438">
    <property type="entry name" value="S-AdoMet_synt_N"/>
    <property type="match status" value="1"/>
</dbReference>
<name>A0A1G2RVS6_9BACT</name>
<dbReference type="Proteomes" id="UP000177853">
    <property type="component" value="Unassembled WGS sequence"/>
</dbReference>
<dbReference type="InterPro" id="IPR022630">
    <property type="entry name" value="S-AdoMet_synt_C"/>
</dbReference>
<evidence type="ECO:0000256" key="1">
    <source>
        <dbReference type="ARBA" id="ARBA00001946"/>
    </source>
</evidence>
<dbReference type="UniPathway" id="UPA00315">
    <property type="reaction ID" value="UER00080"/>
</dbReference>
<dbReference type="InterPro" id="IPR022628">
    <property type="entry name" value="S-AdoMet_synt_N"/>
</dbReference>
<comment type="cofactor">
    <cofactor evidence="1">
        <name>Mg(2+)</name>
        <dbReference type="ChEBI" id="CHEBI:18420"/>
    </cofactor>
</comment>
<evidence type="ECO:0000259" key="13">
    <source>
        <dbReference type="Pfam" id="PF00438"/>
    </source>
</evidence>
<feature type="domain" description="S-adenosylmethionine synthetase central" evidence="14">
    <location>
        <begin position="99"/>
        <end position="173"/>
    </location>
</feature>
<keyword evidence="7" id="KW-0808">Transferase</keyword>
<dbReference type="GO" id="GO:0006556">
    <property type="term" value="P:S-adenosylmethionine biosynthetic process"/>
    <property type="evidence" value="ECO:0007669"/>
    <property type="project" value="UniProtKB-UniPathway"/>
</dbReference>
<evidence type="ECO:0000256" key="9">
    <source>
        <dbReference type="ARBA" id="ARBA00022741"/>
    </source>
</evidence>
<dbReference type="PANTHER" id="PTHR11964">
    <property type="entry name" value="S-ADENOSYLMETHIONINE SYNTHETASE"/>
    <property type="match status" value="1"/>
</dbReference>
<evidence type="ECO:0000259" key="14">
    <source>
        <dbReference type="Pfam" id="PF02772"/>
    </source>
</evidence>
<dbReference type="AlphaFoldDB" id="A0A1G2RVS6"/>